<comment type="caution">
    <text evidence="9">Lacks conserved residue(s) required for the propagation of feature annotation.</text>
</comment>
<keyword evidence="5 9" id="KW-0169">Cobalamin biosynthesis</keyword>
<dbReference type="Proteomes" id="UP000010802">
    <property type="component" value="Chromosome"/>
</dbReference>
<dbReference type="PANTHER" id="PTHR34308">
    <property type="entry name" value="COBALAMIN BIOSYNTHESIS PROTEIN CBIB"/>
    <property type="match status" value="1"/>
</dbReference>
<dbReference type="EMBL" id="HF563609">
    <property type="protein sequence ID" value="CCP25818.1"/>
    <property type="molecule type" value="Genomic_DNA"/>
</dbReference>
<dbReference type="PANTHER" id="PTHR34308:SF1">
    <property type="entry name" value="COBALAMIN BIOSYNTHESIS PROTEIN CBIB"/>
    <property type="match status" value="1"/>
</dbReference>
<evidence type="ECO:0000256" key="3">
    <source>
        <dbReference type="ARBA" id="ARBA00006263"/>
    </source>
</evidence>
<evidence type="ECO:0000256" key="1">
    <source>
        <dbReference type="ARBA" id="ARBA00004651"/>
    </source>
</evidence>
<evidence type="ECO:0000313" key="10">
    <source>
        <dbReference type="EMBL" id="CCP25818.1"/>
    </source>
</evidence>
<dbReference type="GO" id="GO:0005886">
    <property type="term" value="C:plasma membrane"/>
    <property type="evidence" value="ECO:0007669"/>
    <property type="project" value="UniProtKB-SubCell"/>
</dbReference>
<name>F4LRT4_TEPAE</name>
<accession>F4LRT4</accession>
<sequence>MSMSIIILLAFLLDMILGDPVRPTHPVVIIGKLIDSFEKNLRKLFKTSRGLKTAGVILWFATVLLVYIATYCIIKTTYKFNPWFGYVTNIWLIYTTLSVRNLADEAMGIYHEIRKSNIGSARKRLSFIVGRDTADMPVNEICRATIETVAENTIDGIISPLLYAFIGGAPLAMAYKAVNTLDSMVGYKNEKYEFLGWFSAHMDDLANFIPARIGGILMLMAATVIRLDIKRGIKTVLADAKKHKSPNSGIPEAITAGVLGIRLGGWNSYGGEMSFREYMGEKLREIEAEDIKTTVKLSFITAIIALIIGEIILDII</sequence>
<comment type="pathway">
    <text evidence="2 9">Cofactor biosynthesis; adenosylcobalamin biosynthesis.</text>
</comment>
<keyword evidence="4 9" id="KW-1003">Cell membrane</keyword>
<gene>
    <name evidence="9 10" type="primary">cobD</name>
    <name evidence="10" type="ordered locus">TEPIRE1_1101</name>
</gene>
<evidence type="ECO:0000256" key="7">
    <source>
        <dbReference type="ARBA" id="ARBA00022989"/>
    </source>
</evidence>
<dbReference type="InterPro" id="IPR004485">
    <property type="entry name" value="Cobalamin_biosynth_CobD/CbiB"/>
</dbReference>
<evidence type="ECO:0000313" key="11">
    <source>
        <dbReference type="Proteomes" id="UP000010802"/>
    </source>
</evidence>
<dbReference type="RefSeq" id="WP_013778075.1">
    <property type="nucleotide sequence ID" value="NC_015519.1"/>
</dbReference>
<keyword evidence="6 9" id="KW-0812">Transmembrane</keyword>
<accession>L0S1R1</accession>
<organism evidence="10 11">
    <name type="scientific">Tepidanaerobacter acetatoxydans (strain DSM 21804 / JCM 16047 / Re1)</name>
    <dbReference type="NCBI Taxonomy" id="1209989"/>
    <lineage>
        <taxon>Bacteria</taxon>
        <taxon>Bacillati</taxon>
        <taxon>Bacillota</taxon>
        <taxon>Clostridia</taxon>
        <taxon>Thermosediminibacterales</taxon>
        <taxon>Tepidanaerobacteraceae</taxon>
        <taxon>Tepidanaerobacter</taxon>
    </lineage>
</organism>
<comment type="function">
    <text evidence="9">Converts cobyric acid to cobinamide by the addition of aminopropanol on the F carboxylic group.</text>
</comment>
<comment type="subcellular location">
    <subcellularLocation>
        <location evidence="1 9">Cell membrane</location>
        <topology evidence="1 9">Multi-pass membrane protein</topology>
    </subcellularLocation>
</comment>
<dbReference type="HAMAP" id="MF_00024">
    <property type="entry name" value="CobD_CbiB"/>
    <property type="match status" value="1"/>
</dbReference>
<feature type="transmembrane region" description="Helical" evidence="9">
    <location>
        <begin position="161"/>
        <end position="178"/>
    </location>
</feature>
<evidence type="ECO:0000256" key="4">
    <source>
        <dbReference type="ARBA" id="ARBA00022475"/>
    </source>
</evidence>
<dbReference type="eggNOG" id="COG1270">
    <property type="taxonomic scope" value="Bacteria"/>
</dbReference>
<dbReference type="HOGENOM" id="CLU_054212_0_0_9"/>
<protein>
    <recommendedName>
        <fullName evidence="9">Cobalamin biosynthesis protein CobD</fullName>
    </recommendedName>
</protein>
<dbReference type="PATRIC" id="fig|1209989.3.peg.1209"/>
<dbReference type="OrthoDB" id="9811967at2"/>
<keyword evidence="7 9" id="KW-1133">Transmembrane helix</keyword>
<evidence type="ECO:0000256" key="9">
    <source>
        <dbReference type="HAMAP-Rule" id="MF_00024"/>
    </source>
</evidence>
<evidence type="ECO:0000256" key="8">
    <source>
        <dbReference type="ARBA" id="ARBA00023136"/>
    </source>
</evidence>
<dbReference type="Pfam" id="PF03186">
    <property type="entry name" value="CobD_Cbib"/>
    <property type="match status" value="1"/>
</dbReference>
<dbReference type="GO" id="GO:0015420">
    <property type="term" value="F:ABC-type vitamin B12 transporter activity"/>
    <property type="evidence" value="ECO:0007669"/>
    <property type="project" value="UniProtKB-UniRule"/>
</dbReference>
<evidence type="ECO:0000256" key="6">
    <source>
        <dbReference type="ARBA" id="ARBA00022692"/>
    </source>
</evidence>
<dbReference type="STRING" id="1209989.TepRe1_1004"/>
<reference evidence="11" key="1">
    <citation type="journal article" date="2013" name="Genome Announc.">
        <title>First genome sequence of a syntrophic acetate-oxidizing bacterium, Tepidanaerobacter acetatoxydans strain Re1.</title>
        <authorList>
            <person name="Manzoor S."/>
            <person name="Bongcam-Rudloff E."/>
            <person name="Schnurer A."/>
            <person name="Muller B."/>
        </authorList>
    </citation>
    <scope>NUCLEOTIDE SEQUENCE [LARGE SCALE GENOMIC DNA]</scope>
    <source>
        <strain evidence="11">Re1</strain>
    </source>
</reference>
<evidence type="ECO:0000256" key="5">
    <source>
        <dbReference type="ARBA" id="ARBA00022573"/>
    </source>
</evidence>
<dbReference type="GO" id="GO:0009236">
    <property type="term" value="P:cobalamin biosynthetic process"/>
    <property type="evidence" value="ECO:0007669"/>
    <property type="project" value="UniProtKB-UniRule"/>
</dbReference>
<proteinExistence type="inferred from homology"/>
<dbReference type="NCBIfam" id="TIGR00380">
    <property type="entry name" value="cobal_cbiB"/>
    <property type="match status" value="1"/>
</dbReference>
<dbReference type="KEGG" id="tae:TepiRe1_1101"/>
<dbReference type="GO" id="GO:0048472">
    <property type="term" value="F:threonine-phosphate decarboxylase activity"/>
    <property type="evidence" value="ECO:0007669"/>
    <property type="project" value="InterPro"/>
</dbReference>
<feature type="transmembrane region" description="Helical" evidence="9">
    <location>
        <begin position="56"/>
        <end position="74"/>
    </location>
</feature>
<keyword evidence="8 9" id="KW-0472">Membrane</keyword>
<dbReference type="KEGG" id="tep:TepRe1_1004"/>
<feature type="transmembrane region" description="Helical" evidence="9">
    <location>
        <begin position="294"/>
        <end position="313"/>
    </location>
</feature>
<keyword evidence="11" id="KW-1185">Reference proteome</keyword>
<dbReference type="AlphaFoldDB" id="F4LRT4"/>
<feature type="transmembrane region" description="Helical" evidence="9">
    <location>
        <begin position="205"/>
        <end position="225"/>
    </location>
</feature>
<dbReference type="UniPathway" id="UPA00148"/>
<comment type="similarity">
    <text evidence="3 9">Belongs to the CobD/CbiB family.</text>
</comment>
<evidence type="ECO:0000256" key="2">
    <source>
        <dbReference type="ARBA" id="ARBA00004953"/>
    </source>
</evidence>